<keyword evidence="5" id="KW-0223">Dioxygenase</keyword>
<dbReference type="Proteomes" id="UP000241167">
    <property type="component" value="Unassembled WGS sequence"/>
</dbReference>
<dbReference type="PROSITE" id="PS51471">
    <property type="entry name" value="FE2OG_OXY"/>
    <property type="match status" value="1"/>
</dbReference>
<sequence>MGIALRLIIADHLHPHGVGKWPGKRKHAPLPGTLPAPYSSVMASPTIARVEALLNARRFDDAAKLLIKAASAGEAPALAELGHWRVAGNIVRRDLSAARTAFERAGAAGDRDSALLHAAFLASGVGGAADWPGALKIVRRLAPHDPRAAQQVRHLDAMPLDAQGIADAAPAPEVLSAAPRVEVYRSLLTAQECAYLVTAGSPSLQPSVVVDPQSGRLIPHPIRTSDNTQFGVYAEDMVVNAINRRIAAISGTAPEQGEPLQLLRYRAGGEYRAHMDALPGEPNQRVLTVIVYLNDGYEGGETTFVRRNVTFRGRPGDAILFANVTSDGRPDPEAQHAGLPVTKGIKLIATRWIRGARFTFPAPNSLLPY</sequence>
<evidence type="ECO:0000256" key="5">
    <source>
        <dbReference type="ARBA" id="ARBA00022964"/>
    </source>
</evidence>
<feature type="domain" description="Fe2OG dioxygenase" evidence="9">
    <location>
        <begin position="256"/>
        <end position="355"/>
    </location>
</feature>
<gene>
    <name evidence="10" type="ORF">C7I55_04055</name>
</gene>
<evidence type="ECO:0000256" key="4">
    <source>
        <dbReference type="ARBA" id="ARBA00022896"/>
    </source>
</evidence>
<evidence type="ECO:0000256" key="1">
    <source>
        <dbReference type="ARBA" id="ARBA00001961"/>
    </source>
</evidence>
<proteinExistence type="predicted"/>
<evidence type="ECO:0000256" key="8">
    <source>
        <dbReference type="ARBA" id="ARBA00023180"/>
    </source>
</evidence>
<name>A0A2P7R006_9SPHN</name>
<dbReference type="PANTHER" id="PTHR10869">
    <property type="entry name" value="PROLYL 4-HYDROXYLASE ALPHA SUBUNIT"/>
    <property type="match status" value="1"/>
</dbReference>
<keyword evidence="6" id="KW-0560">Oxidoreductase</keyword>
<dbReference type="Gene3D" id="1.25.40.10">
    <property type="entry name" value="Tetratricopeptide repeat domain"/>
    <property type="match status" value="1"/>
</dbReference>
<dbReference type="PANTHER" id="PTHR10869:SF246">
    <property type="entry name" value="TRANSMEMBRANE PROLYL 4-HYDROXYLASE"/>
    <property type="match status" value="1"/>
</dbReference>
<keyword evidence="7" id="KW-0408">Iron</keyword>
<reference evidence="10 11" key="1">
    <citation type="submission" date="2018-03" db="EMBL/GenBank/DDBJ databases">
        <title>The draft genome of Sphingosinicella sp. GL-C-18.</title>
        <authorList>
            <person name="Liu L."/>
            <person name="Li L."/>
            <person name="Liang L."/>
            <person name="Zhang X."/>
            <person name="Wang T."/>
        </authorList>
    </citation>
    <scope>NUCLEOTIDE SEQUENCE [LARGE SCALE GENOMIC DNA]</scope>
    <source>
        <strain evidence="10 11">GL-C-18</strain>
    </source>
</reference>
<organism evidence="10 11">
    <name type="scientific">Allosphingosinicella deserti</name>
    <dbReference type="NCBI Taxonomy" id="2116704"/>
    <lineage>
        <taxon>Bacteria</taxon>
        <taxon>Pseudomonadati</taxon>
        <taxon>Pseudomonadota</taxon>
        <taxon>Alphaproteobacteria</taxon>
        <taxon>Sphingomonadales</taxon>
        <taxon>Sphingomonadaceae</taxon>
        <taxon>Allosphingosinicella</taxon>
    </lineage>
</organism>
<dbReference type="AlphaFoldDB" id="A0A2P7R006"/>
<evidence type="ECO:0000313" key="11">
    <source>
        <dbReference type="Proteomes" id="UP000241167"/>
    </source>
</evidence>
<evidence type="ECO:0000256" key="3">
    <source>
        <dbReference type="ARBA" id="ARBA00022824"/>
    </source>
</evidence>
<keyword evidence="3" id="KW-0256">Endoplasmic reticulum</keyword>
<dbReference type="InterPro" id="IPR005123">
    <property type="entry name" value="Oxoglu/Fe-dep_dioxygenase_dom"/>
</dbReference>
<dbReference type="GO" id="GO:0031418">
    <property type="term" value="F:L-ascorbic acid binding"/>
    <property type="evidence" value="ECO:0007669"/>
    <property type="project" value="UniProtKB-KW"/>
</dbReference>
<dbReference type="SMART" id="SM00702">
    <property type="entry name" value="P4Hc"/>
    <property type="match status" value="1"/>
</dbReference>
<dbReference type="Gene3D" id="2.60.120.620">
    <property type="entry name" value="q2cbj1_9rhob like domain"/>
    <property type="match status" value="1"/>
</dbReference>
<dbReference type="InterPro" id="IPR006620">
    <property type="entry name" value="Pro_4_hyd_alph"/>
</dbReference>
<keyword evidence="8" id="KW-0325">Glycoprotein</keyword>
<dbReference type="InterPro" id="IPR045054">
    <property type="entry name" value="P4HA-like"/>
</dbReference>
<dbReference type="GO" id="GO:0016705">
    <property type="term" value="F:oxidoreductase activity, acting on paired donors, with incorporation or reduction of molecular oxygen"/>
    <property type="evidence" value="ECO:0007669"/>
    <property type="project" value="InterPro"/>
</dbReference>
<dbReference type="Pfam" id="PF13640">
    <property type="entry name" value="2OG-FeII_Oxy_3"/>
    <property type="match status" value="1"/>
</dbReference>
<dbReference type="GO" id="GO:0005506">
    <property type="term" value="F:iron ion binding"/>
    <property type="evidence" value="ECO:0007669"/>
    <property type="project" value="InterPro"/>
</dbReference>
<comment type="caution">
    <text evidence="10">The sequence shown here is derived from an EMBL/GenBank/DDBJ whole genome shotgun (WGS) entry which is preliminary data.</text>
</comment>
<evidence type="ECO:0000256" key="7">
    <source>
        <dbReference type="ARBA" id="ARBA00023004"/>
    </source>
</evidence>
<dbReference type="EMBL" id="PXYI01000001">
    <property type="protein sequence ID" value="PSJ43533.1"/>
    <property type="molecule type" value="Genomic_DNA"/>
</dbReference>
<evidence type="ECO:0000259" key="9">
    <source>
        <dbReference type="PROSITE" id="PS51471"/>
    </source>
</evidence>
<comment type="cofactor">
    <cofactor evidence="1">
        <name>L-ascorbate</name>
        <dbReference type="ChEBI" id="CHEBI:38290"/>
    </cofactor>
</comment>
<evidence type="ECO:0000256" key="6">
    <source>
        <dbReference type="ARBA" id="ARBA00023002"/>
    </source>
</evidence>
<dbReference type="GO" id="GO:0051213">
    <property type="term" value="F:dioxygenase activity"/>
    <property type="evidence" value="ECO:0007669"/>
    <property type="project" value="UniProtKB-KW"/>
</dbReference>
<evidence type="ECO:0000313" key="10">
    <source>
        <dbReference type="EMBL" id="PSJ43533.1"/>
    </source>
</evidence>
<protein>
    <recommendedName>
        <fullName evidence="9">Fe2OG dioxygenase domain-containing protein</fullName>
    </recommendedName>
</protein>
<dbReference type="InterPro" id="IPR044862">
    <property type="entry name" value="Pro_4_hyd_alph_FE2OG_OXY"/>
</dbReference>
<dbReference type="InterPro" id="IPR011990">
    <property type="entry name" value="TPR-like_helical_dom_sf"/>
</dbReference>
<evidence type="ECO:0000256" key="2">
    <source>
        <dbReference type="ARBA" id="ARBA00022723"/>
    </source>
</evidence>
<keyword evidence="11" id="KW-1185">Reference proteome</keyword>
<keyword evidence="2" id="KW-0479">Metal-binding</keyword>
<accession>A0A2P7R006</accession>
<keyword evidence="4" id="KW-0847">Vitamin C</keyword>
<dbReference type="SUPFAM" id="SSF81901">
    <property type="entry name" value="HCP-like"/>
    <property type="match status" value="1"/>
</dbReference>